<evidence type="ECO:0000256" key="2">
    <source>
        <dbReference type="ARBA" id="ARBA00022552"/>
    </source>
</evidence>
<dbReference type="EMBL" id="MOXJ01000005">
    <property type="protein sequence ID" value="PDO11101.1"/>
    <property type="molecule type" value="Genomic_DNA"/>
</dbReference>
<evidence type="ECO:0000256" key="8">
    <source>
        <dbReference type="PROSITE-ProRule" id="PRU01026"/>
    </source>
</evidence>
<dbReference type="InterPro" id="IPR020596">
    <property type="entry name" value="rRNA_Ade_Mease_Trfase_CS"/>
</dbReference>
<comment type="similarity">
    <text evidence="7">Belongs to the class I-like SAM-binding methyltransferase superfamily. rRNA adenine N(6)-methyltransferase family. RsmA subfamily.</text>
</comment>
<comment type="catalytic activity">
    <reaction evidence="7">
        <text>adenosine(1518)/adenosine(1519) in 16S rRNA + 4 S-adenosyl-L-methionine = N(6)-dimethyladenosine(1518)/N(6)-dimethyladenosine(1519) in 16S rRNA + 4 S-adenosyl-L-homocysteine + 4 H(+)</text>
        <dbReference type="Rhea" id="RHEA:19609"/>
        <dbReference type="Rhea" id="RHEA-COMP:10232"/>
        <dbReference type="Rhea" id="RHEA-COMP:10233"/>
        <dbReference type="ChEBI" id="CHEBI:15378"/>
        <dbReference type="ChEBI" id="CHEBI:57856"/>
        <dbReference type="ChEBI" id="CHEBI:59789"/>
        <dbReference type="ChEBI" id="CHEBI:74411"/>
        <dbReference type="ChEBI" id="CHEBI:74493"/>
        <dbReference type="EC" id="2.1.1.182"/>
    </reaction>
</comment>
<reference evidence="10 11" key="1">
    <citation type="submission" date="2016-12" db="EMBL/GenBank/DDBJ databases">
        <title>Candidatus Reconcilibacillus cellulovorans genome.</title>
        <authorList>
            <person name="Kolinko S."/>
            <person name="Wu Y.-W."/>
            <person name="Tachea F."/>
            <person name="Denzel E."/>
            <person name="Hiras J."/>
            <person name="Baecker N."/>
            <person name="Chan L.J."/>
            <person name="Eichorst S.A."/>
            <person name="Frey D."/>
            <person name="Adams P.D."/>
            <person name="Pray T."/>
            <person name="Tanjore D."/>
            <person name="Petzold C.J."/>
            <person name="Gladden J.M."/>
            <person name="Simmons B.A."/>
            <person name="Singer S.W."/>
        </authorList>
    </citation>
    <scope>NUCLEOTIDE SEQUENCE [LARGE SCALE GENOMIC DNA]</scope>
    <source>
        <strain evidence="10">JTherm</strain>
    </source>
</reference>
<evidence type="ECO:0000256" key="6">
    <source>
        <dbReference type="ARBA" id="ARBA00022884"/>
    </source>
</evidence>
<dbReference type="Pfam" id="PF00398">
    <property type="entry name" value="RrnaAD"/>
    <property type="match status" value="1"/>
</dbReference>
<sequence>MNADIADPTRTRDILRRHGLDLRKKWGQHFLVSPAVLRNIAEASGAGPEDGVLEIGPGIGALTEQLARRAGLVVAVEIDERLLPVLAETLAPYPNVRLLHADALRLDWRDVWSRHFGGMRSVRVAANLPYNVATAILTSLLSSGVRFERMVVMVQKEVADRLAASPGTKAYGSLTVAVRYRCDVERIAVVSARCFVPPPKVDSAVVRLTPKMAPAPRARDETLFFGVVRACFAQRRKTIANNLLAACFGSGDRAGDRVKVEELLRSVGIDPSRRAETMSVEEFVRLADRLAEEERFTHPRHTMNEGEWGE</sequence>
<keyword evidence="6 7" id="KW-0694">RNA-binding</keyword>
<feature type="domain" description="Ribosomal RNA adenine methylase transferase N-terminal" evidence="9">
    <location>
        <begin position="36"/>
        <end position="212"/>
    </location>
</feature>
<name>A0A2A6E241_9BACL</name>
<evidence type="ECO:0000256" key="1">
    <source>
        <dbReference type="ARBA" id="ARBA00022490"/>
    </source>
</evidence>
<dbReference type="PANTHER" id="PTHR11727">
    <property type="entry name" value="DIMETHYLADENOSINE TRANSFERASE"/>
    <property type="match status" value="1"/>
</dbReference>
<keyword evidence="4 7" id="KW-0808">Transferase</keyword>
<organism evidence="10 11">
    <name type="scientific">Candidatus Reconcilbacillus cellulovorans</name>
    <dbReference type="NCBI Taxonomy" id="1906605"/>
    <lineage>
        <taxon>Bacteria</taxon>
        <taxon>Bacillati</taxon>
        <taxon>Bacillota</taxon>
        <taxon>Bacilli</taxon>
        <taxon>Bacillales</taxon>
        <taxon>Paenibacillaceae</taxon>
        <taxon>Candidatus Reconcilbacillus</taxon>
    </lineage>
</organism>
<dbReference type="Gene3D" id="3.40.50.150">
    <property type="entry name" value="Vaccinia Virus protein VP39"/>
    <property type="match status" value="1"/>
</dbReference>
<feature type="binding site" evidence="7 8">
    <location>
        <position position="31"/>
    </location>
    <ligand>
        <name>S-adenosyl-L-methionine</name>
        <dbReference type="ChEBI" id="CHEBI:59789"/>
    </ligand>
</feature>
<feature type="binding site" evidence="7 8">
    <location>
        <position position="56"/>
    </location>
    <ligand>
        <name>S-adenosyl-L-methionine</name>
        <dbReference type="ChEBI" id="CHEBI:59789"/>
    </ligand>
</feature>
<dbReference type="CDD" id="cd02440">
    <property type="entry name" value="AdoMet_MTases"/>
    <property type="match status" value="1"/>
</dbReference>
<dbReference type="NCBIfam" id="TIGR00755">
    <property type="entry name" value="ksgA"/>
    <property type="match status" value="1"/>
</dbReference>
<feature type="binding site" evidence="7 8">
    <location>
        <position position="127"/>
    </location>
    <ligand>
        <name>S-adenosyl-L-methionine</name>
        <dbReference type="ChEBI" id="CHEBI:59789"/>
    </ligand>
</feature>
<dbReference type="InterPro" id="IPR011530">
    <property type="entry name" value="rRNA_adenine_dimethylase"/>
</dbReference>
<feature type="binding site" evidence="7 8">
    <location>
        <position position="29"/>
    </location>
    <ligand>
        <name>S-adenosyl-L-methionine</name>
        <dbReference type="ChEBI" id="CHEBI:59789"/>
    </ligand>
</feature>
<dbReference type="GO" id="GO:0003723">
    <property type="term" value="F:RNA binding"/>
    <property type="evidence" value="ECO:0007669"/>
    <property type="project" value="UniProtKB-UniRule"/>
</dbReference>
<dbReference type="GO" id="GO:0005829">
    <property type="term" value="C:cytosol"/>
    <property type="evidence" value="ECO:0007669"/>
    <property type="project" value="TreeGrafter"/>
</dbReference>
<dbReference type="InterPro" id="IPR001737">
    <property type="entry name" value="KsgA/Erm"/>
</dbReference>
<dbReference type="FunFam" id="1.10.8.100:FF:000001">
    <property type="entry name" value="Ribosomal RNA small subunit methyltransferase A"/>
    <property type="match status" value="1"/>
</dbReference>
<dbReference type="Gene3D" id="1.10.8.100">
    <property type="entry name" value="Ribosomal RNA adenine dimethylase-like, domain 2"/>
    <property type="match status" value="1"/>
</dbReference>
<keyword evidence="3 7" id="KW-0489">Methyltransferase</keyword>
<dbReference type="AlphaFoldDB" id="A0A2A6E241"/>
<dbReference type="PANTHER" id="PTHR11727:SF7">
    <property type="entry name" value="DIMETHYLADENOSINE TRANSFERASE-RELATED"/>
    <property type="match status" value="1"/>
</dbReference>
<comment type="function">
    <text evidence="7">Specifically dimethylates two adjacent adenosines (A1518 and A1519) in the loop of a conserved hairpin near the 3'-end of 16S rRNA in the 30S particle. May play a critical role in biogenesis of 30S subunits.</text>
</comment>
<dbReference type="HAMAP" id="MF_00607">
    <property type="entry name" value="16SrRNA_methyltr_A"/>
    <property type="match status" value="1"/>
</dbReference>
<evidence type="ECO:0000256" key="5">
    <source>
        <dbReference type="ARBA" id="ARBA00022691"/>
    </source>
</evidence>
<proteinExistence type="inferred from homology"/>
<evidence type="ECO:0000256" key="3">
    <source>
        <dbReference type="ARBA" id="ARBA00022603"/>
    </source>
</evidence>
<keyword evidence="5 7" id="KW-0949">S-adenosyl-L-methionine</keyword>
<keyword evidence="1 7" id="KW-0963">Cytoplasm</keyword>
<evidence type="ECO:0000313" key="11">
    <source>
        <dbReference type="Proteomes" id="UP000243688"/>
    </source>
</evidence>
<feature type="binding site" evidence="7 8">
    <location>
        <position position="102"/>
    </location>
    <ligand>
        <name>S-adenosyl-L-methionine</name>
        <dbReference type="ChEBI" id="CHEBI:59789"/>
    </ligand>
</feature>
<keyword evidence="2 7" id="KW-0698">rRNA processing</keyword>
<comment type="caution">
    <text evidence="10">The sequence shown here is derived from an EMBL/GenBank/DDBJ whole genome shotgun (WGS) entry which is preliminary data.</text>
</comment>
<evidence type="ECO:0000313" key="10">
    <source>
        <dbReference type="EMBL" id="PDO11101.1"/>
    </source>
</evidence>
<dbReference type="GO" id="GO:0052908">
    <property type="term" value="F:16S rRNA (adenine(1518)-N(6)/adenine(1519)-N(6))-dimethyltransferase activity"/>
    <property type="evidence" value="ECO:0007669"/>
    <property type="project" value="UniProtKB-EC"/>
</dbReference>
<protein>
    <recommendedName>
        <fullName evidence="7">Ribosomal RNA small subunit methyltransferase A</fullName>
        <ecNumber evidence="7">2.1.1.182</ecNumber>
    </recommendedName>
    <alternativeName>
        <fullName evidence="7">16S rRNA (adenine(1518)-N(6)/adenine(1519)-N(6))-dimethyltransferase</fullName>
    </alternativeName>
    <alternativeName>
        <fullName evidence="7">16S rRNA dimethyladenosine transferase</fullName>
    </alternativeName>
    <alternativeName>
        <fullName evidence="7">16S rRNA dimethylase</fullName>
    </alternativeName>
    <alternativeName>
        <fullName evidence="7">S-adenosylmethionine-6-N', N'-adenosyl(rRNA) dimethyltransferase</fullName>
    </alternativeName>
</protein>
<dbReference type="SMART" id="SM00650">
    <property type="entry name" value="rADc"/>
    <property type="match status" value="1"/>
</dbReference>
<evidence type="ECO:0000259" key="9">
    <source>
        <dbReference type="SMART" id="SM00650"/>
    </source>
</evidence>
<dbReference type="FunFam" id="3.40.50.150:FF:000023">
    <property type="entry name" value="Ribosomal RNA small subunit methyltransferase A"/>
    <property type="match status" value="1"/>
</dbReference>
<dbReference type="PROSITE" id="PS01131">
    <property type="entry name" value="RRNA_A_DIMETH"/>
    <property type="match status" value="1"/>
</dbReference>
<dbReference type="InterPro" id="IPR029063">
    <property type="entry name" value="SAM-dependent_MTases_sf"/>
</dbReference>
<evidence type="ECO:0000256" key="7">
    <source>
        <dbReference type="HAMAP-Rule" id="MF_00607"/>
    </source>
</evidence>
<dbReference type="InterPro" id="IPR023165">
    <property type="entry name" value="rRNA_Ade_diMease-like_C"/>
</dbReference>
<feature type="binding site" evidence="7 8">
    <location>
        <position position="77"/>
    </location>
    <ligand>
        <name>S-adenosyl-L-methionine</name>
        <dbReference type="ChEBI" id="CHEBI:59789"/>
    </ligand>
</feature>
<evidence type="ECO:0000256" key="4">
    <source>
        <dbReference type="ARBA" id="ARBA00022679"/>
    </source>
</evidence>
<dbReference type="InterPro" id="IPR020598">
    <property type="entry name" value="rRNA_Ade_methylase_Trfase_N"/>
</dbReference>
<accession>A0A2A6E241</accession>
<dbReference type="SUPFAM" id="SSF53335">
    <property type="entry name" value="S-adenosyl-L-methionine-dependent methyltransferases"/>
    <property type="match status" value="1"/>
</dbReference>
<dbReference type="EC" id="2.1.1.182" evidence="7"/>
<dbReference type="PROSITE" id="PS51689">
    <property type="entry name" value="SAM_RNA_A_N6_MT"/>
    <property type="match status" value="1"/>
</dbReference>
<dbReference type="Proteomes" id="UP000243688">
    <property type="component" value="Unassembled WGS sequence"/>
</dbReference>
<gene>
    <name evidence="7" type="primary">rsmA</name>
    <name evidence="7" type="synonym">ksgA</name>
    <name evidence="10" type="ORF">BLM47_03660</name>
</gene>
<comment type="subcellular location">
    <subcellularLocation>
        <location evidence="7">Cytoplasm</location>
    </subcellularLocation>
</comment>